<evidence type="ECO:0000256" key="10">
    <source>
        <dbReference type="ARBA" id="ARBA00023136"/>
    </source>
</evidence>
<evidence type="ECO:0000256" key="11">
    <source>
        <dbReference type="PROSITE-ProRule" id="PRU00421"/>
    </source>
</evidence>
<comment type="subcellular location">
    <subcellularLocation>
        <location evidence="1">Cell membrane</location>
        <topology evidence="1">Multi-pass membrane protein</topology>
    </subcellularLocation>
</comment>
<protein>
    <submittedName>
        <fullName evidence="15">Alpha-glucoside-specific PTS transporter subunit IIBC</fullName>
        <ecNumber evidence="15">2.7.1.-</ecNumber>
    </submittedName>
</protein>
<organism evidence="15 16">
    <name type="scientific">Serratia fonticola</name>
    <dbReference type="NCBI Taxonomy" id="47917"/>
    <lineage>
        <taxon>Bacteria</taxon>
        <taxon>Pseudomonadati</taxon>
        <taxon>Pseudomonadota</taxon>
        <taxon>Gammaproteobacteria</taxon>
        <taxon>Enterobacterales</taxon>
        <taxon>Yersiniaceae</taxon>
        <taxon>Serratia</taxon>
    </lineage>
</organism>
<evidence type="ECO:0000256" key="3">
    <source>
        <dbReference type="ARBA" id="ARBA00022475"/>
    </source>
</evidence>
<evidence type="ECO:0000256" key="9">
    <source>
        <dbReference type="ARBA" id="ARBA00022989"/>
    </source>
</evidence>
<gene>
    <name evidence="15" type="ORF">RDT67_05255</name>
</gene>
<evidence type="ECO:0000256" key="5">
    <source>
        <dbReference type="ARBA" id="ARBA00022679"/>
    </source>
</evidence>
<proteinExistence type="predicted"/>
<accession>A0AAJ1YAI8</accession>
<feature type="transmembrane region" description="Helical" evidence="12">
    <location>
        <begin position="129"/>
        <end position="153"/>
    </location>
</feature>
<keyword evidence="7 12" id="KW-0812">Transmembrane</keyword>
<feature type="active site" description="Phosphocysteine intermediate; for EIIB activity" evidence="11">
    <location>
        <position position="470"/>
    </location>
</feature>
<dbReference type="InterPro" id="IPR013013">
    <property type="entry name" value="PTS_EIIC_1"/>
</dbReference>
<evidence type="ECO:0000313" key="15">
    <source>
        <dbReference type="EMBL" id="MDQ9125837.1"/>
    </source>
</evidence>
<dbReference type="Pfam" id="PF00367">
    <property type="entry name" value="PTS_EIIB"/>
    <property type="match status" value="1"/>
</dbReference>
<sequence length="540" mass="58855">MLSQIQRFGGAMFTPVLLFPFAGIVVGIAIMLRNPMFVGEALTAPDNLFAQIVHIIEEGGWTVFRNMPLIFAVGLPIGLAKQAQGRACLAVLVSFMTWNYFINAMGMTWGQYFGVDFNVDPVAGTGLTMIAGIKTLDTSIIGAIVISGLVTAIHNRYFEKQLPVFLGIFQGSSFVVIVAFFVMIPCAWLTLFGWPKVQMGIESLQEFLRSAGSLGVWVYTFLERILIPTGLHHFIYGPFIYGPAVVEGGIQVYWAQHLQEFSQSTLPLKTLFPEGGFALHGNSKVFGCLGIALALYATTAPENRVKVAGLLIPATLTAMLVGITEPLEFTFLFISPVLFVVHAFLAATMATVMYMCGVVGNMGGGLLDQFLPQNWIPMFHNHASMMFIQIGIGLAFTAIYFLVFRTLILRFNLKTPGREEAEIKLYSKADYQASRQQTTAAAAKETKQGQAAGFLEALGGTNNILSVNNCATRLRITLVDMSLTQSDDIFKALGAHGVVRRGNGIQVIVGLNVPQVRDQIENLMKDASSSELKSMTEAVS</sequence>
<dbReference type="InterPro" id="IPR010975">
    <property type="entry name" value="PTS_IIBC_a_glc"/>
</dbReference>
<dbReference type="EMBL" id="JAVIGA010000003">
    <property type="protein sequence ID" value="MDQ9125837.1"/>
    <property type="molecule type" value="Genomic_DNA"/>
</dbReference>
<feature type="transmembrane region" description="Helical" evidence="12">
    <location>
        <begin position="12"/>
        <end position="32"/>
    </location>
</feature>
<evidence type="ECO:0000256" key="4">
    <source>
        <dbReference type="ARBA" id="ARBA00022597"/>
    </source>
</evidence>
<dbReference type="SUPFAM" id="SSF55604">
    <property type="entry name" value="Glucose permease domain IIB"/>
    <property type="match status" value="1"/>
</dbReference>
<dbReference type="PROSITE" id="PS01035">
    <property type="entry name" value="PTS_EIIB_TYPE_1_CYS"/>
    <property type="match status" value="1"/>
</dbReference>
<dbReference type="InterPro" id="IPR003352">
    <property type="entry name" value="PTS_EIIC"/>
</dbReference>
<evidence type="ECO:0000259" key="13">
    <source>
        <dbReference type="PROSITE" id="PS51098"/>
    </source>
</evidence>
<keyword evidence="4" id="KW-0762">Sugar transport</keyword>
<dbReference type="CDD" id="cd00212">
    <property type="entry name" value="PTS_IIB_glc"/>
    <property type="match status" value="1"/>
</dbReference>
<dbReference type="InterPro" id="IPR036878">
    <property type="entry name" value="Glu_permease_IIB"/>
</dbReference>
<feature type="transmembrane region" description="Helical" evidence="12">
    <location>
        <begin position="329"/>
        <end position="345"/>
    </location>
</feature>
<keyword evidence="10 12" id="KW-0472">Membrane</keyword>
<evidence type="ECO:0000259" key="14">
    <source>
        <dbReference type="PROSITE" id="PS51103"/>
    </source>
</evidence>
<dbReference type="InterPro" id="IPR050429">
    <property type="entry name" value="PTS_Glucose_EIICBA"/>
</dbReference>
<reference evidence="15" key="1">
    <citation type="submission" date="2023-08" db="EMBL/GenBank/DDBJ databases">
        <title>The Comparative Genomic Analysis of Yersiniaceae from Polar Regions.</title>
        <authorList>
            <person name="Goncharov A."/>
            <person name="Aslanov B."/>
            <person name="Kolodzhieva V."/>
            <person name="Azarov D."/>
            <person name="Mochov A."/>
            <person name="Lebedeva E."/>
        </authorList>
    </citation>
    <scope>NUCLEOTIDE SEQUENCE</scope>
    <source>
        <strain evidence="15">Vf</strain>
    </source>
</reference>
<dbReference type="Proteomes" id="UP001224622">
    <property type="component" value="Unassembled WGS sequence"/>
</dbReference>
<feature type="domain" description="PTS EIIC type-1" evidence="14">
    <location>
        <begin position="1"/>
        <end position="420"/>
    </location>
</feature>
<keyword evidence="8" id="KW-0418">Kinase</keyword>
<keyword evidence="6" id="KW-0598">Phosphotransferase system</keyword>
<dbReference type="GO" id="GO:0016301">
    <property type="term" value="F:kinase activity"/>
    <property type="evidence" value="ECO:0007669"/>
    <property type="project" value="UniProtKB-KW"/>
</dbReference>
<evidence type="ECO:0000256" key="8">
    <source>
        <dbReference type="ARBA" id="ARBA00022777"/>
    </source>
</evidence>
<comment type="caution">
    <text evidence="15">The sequence shown here is derived from an EMBL/GenBank/DDBJ whole genome shotgun (WGS) entry which is preliminary data.</text>
</comment>
<evidence type="ECO:0000256" key="2">
    <source>
        <dbReference type="ARBA" id="ARBA00022448"/>
    </source>
</evidence>
<evidence type="ECO:0000256" key="12">
    <source>
        <dbReference type="SAM" id="Phobius"/>
    </source>
</evidence>
<dbReference type="NCBIfam" id="TIGR00826">
    <property type="entry name" value="EIIB_glc"/>
    <property type="match status" value="1"/>
</dbReference>
<dbReference type="InterPro" id="IPR004719">
    <property type="entry name" value="PTS_maltose/Glc_sub_IIC"/>
</dbReference>
<evidence type="ECO:0000256" key="7">
    <source>
        <dbReference type="ARBA" id="ARBA00022692"/>
    </source>
</evidence>
<dbReference type="GO" id="GO:0005886">
    <property type="term" value="C:plasma membrane"/>
    <property type="evidence" value="ECO:0007669"/>
    <property type="project" value="UniProtKB-SubCell"/>
</dbReference>
<dbReference type="InterPro" id="IPR001996">
    <property type="entry name" value="PTS_IIB_1"/>
</dbReference>
<feature type="transmembrane region" description="Helical" evidence="12">
    <location>
        <begin position="234"/>
        <end position="255"/>
    </location>
</feature>
<dbReference type="NCBIfam" id="TIGR00852">
    <property type="entry name" value="pts-Glc"/>
    <property type="match status" value="1"/>
</dbReference>
<dbReference type="AlphaFoldDB" id="A0AAJ1YAI8"/>
<dbReference type="PANTHER" id="PTHR30009">
    <property type="entry name" value="CYTOCHROME C-TYPE SYNTHESIS PROTEIN AND PTS TRANSMEMBRANE COMPONENT"/>
    <property type="match status" value="1"/>
</dbReference>
<dbReference type="PROSITE" id="PS51103">
    <property type="entry name" value="PTS_EIIC_TYPE_1"/>
    <property type="match status" value="1"/>
</dbReference>
<feature type="transmembrane region" description="Helical" evidence="12">
    <location>
        <begin position="383"/>
        <end position="404"/>
    </location>
</feature>
<keyword evidence="5 15" id="KW-0808">Transferase</keyword>
<dbReference type="NCBIfam" id="TIGR02005">
    <property type="entry name" value="PTS-IIBC-alpha"/>
    <property type="match status" value="1"/>
</dbReference>
<feature type="transmembrane region" description="Helical" evidence="12">
    <location>
        <begin position="87"/>
        <end position="109"/>
    </location>
</feature>
<dbReference type="RefSeq" id="WP_309046812.1">
    <property type="nucleotide sequence ID" value="NZ_CP185280.1"/>
</dbReference>
<dbReference type="Gene3D" id="3.30.1360.60">
    <property type="entry name" value="Glucose permease domain IIB"/>
    <property type="match status" value="1"/>
</dbReference>
<keyword evidence="9 12" id="KW-1133">Transmembrane helix</keyword>
<dbReference type="GO" id="GO:0090563">
    <property type="term" value="F:protein-phosphocysteine-sugar phosphotransferase activity"/>
    <property type="evidence" value="ECO:0007669"/>
    <property type="project" value="TreeGrafter"/>
</dbReference>
<feature type="transmembrane region" description="Helical" evidence="12">
    <location>
        <begin position="275"/>
        <end position="298"/>
    </location>
</feature>
<dbReference type="GO" id="GO:0009401">
    <property type="term" value="P:phosphoenolpyruvate-dependent sugar phosphotransferase system"/>
    <property type="evidence" value="ECO:0007669"/>
    <property type="project" value="UniProtKB-KW"/>
</dbReference>
<dbReference type="GO" id="GO:0008982">
    <property type="term" value="F:protein-N(PI)-phosphohistidine-sugar phosphotransferase activity"/>
    <property type="evidence" value="ECO:0007669"/>
    <property type="project" value="InterPro"/>
</dbReference>
<evidence type="ECO:0000256" key="6">
    <source>
        <dbReference type="ARBA" id="ARBA00022683"/>
    </source>
</evidence>
<name>A0AAJ1YAI8_SERFO</name>
<dbReference type="Pfam" id="PF02378">
    <property type="entry name" value="PTS_EIIC"/>
    <property type="match status" value="1"/>
</dbReference>
<dbReference type="PROSITE" id="PS51098">
    <property type="entry name" value="PTS_EIIB_TYPE_1"/>
    <property type="match status" value="1"/>
</dbReference>
<keyword evidence="2" id="KW-0813">Transport</keyword>
<feature type="transmembrane region" description="Helical" evidence="12">
    <location>
        <begin position="305"/>
        <end position="323"/>
    </location>
</feature>
<evidence type="ECO:0000256" key="1">
    <source>
        <dbReference type="ARBA" id="ARBA00004651"/>
    </source>
</evidence>
<feature type="domain" description="PTS EIIB type-1" evidence="13">
    <location>
        <begin position="448"/>
        <end position="530"/>
    </location>
</feature>
<dbReference type="EC" id="2.7.1.-" evidence="15"/>
<dbReference type="PANTHER" id="PTHR30009:SF12">
    <property type="entry name" value="PHOSPHOTRANSFERASE IIC COMPONENT GLVC"/>
    <property type="match status" value="1"/>
</dbReference>
<dbReference type="InterPro" id="IPR018113">
    <property type="entry name" value="PTrfase_EIIB_Cys"/>
</dbReference>
<keyword evidence="3" id="KW-1003">Cell membrane</keyword>
<evidence type="ECO:0000313" key="16">
    <source>
        <dbReference type="Proteomes" id="UP001224622"/>
    </source>
</evidence>